<reference evidence="1 2" key="1">
    <citation type="journal article" date="2015" name="Microbiome">
        <title>Genomic resolution of linkages in carbon, nitrogen, and sulfur cycling among widespread estuary sediment bacteria.</title>
        <authorList>
            <person name="Baker B.J."/>
            <person name="Lazar C.S."/>
            <person name="Teske A.P."/>
            <person name="Dick G.J."/>
        </authorList>
    </citation>
    <scope>NUCLEOTIDE SEQUENCE [LARGE SCALE GENOMIC DNA]</scope>
    <source>
        <strain evidence="1">SM1_77</strain>
    </source>
</reference>
<name>A0A0S8JW89_UNCW3</name>
<organism evidence="1 2">
    <name type="scientific">candidate division WOR_3 bacterium SM1_77</name>
    <dbReference type="NCBI Taxonomy" id="1703778"/>
    <lineage>
        <taxon>Bacteria</taxon>
        <taxon>Bacteria division WOR-3</taxon>
    </lineage>
</organism>
<dbReference type="EMBL" id="LJVE01000113">
    <property type="protein sequence ID" value="KPL13276.1"/>
    <property type="molecule type" value="Genomic_DNA"/>
</dbReference>
<dbReference type="AlphaFoldDB" id="A0A0S8JW89"/>
<gene>
    <name evidence="1" type="ORF">AMJ74_05520</name>
</gene>
<accession>A0A0S8JW89</accession>
<evidence type="ECO:0000313" key="2">
    <source>
        <dbReference type="Proteomes" id="UP000050975"/>
    </source>
</evidence>
<dbReference type="Proteomes" id="UP000050975">
    <property type="component" value="Unassembled WGS sequence"/>
</dbReference>
<evidence type="ECO:0000313" key="1">
    <source>
        <dbReference type="EMBL" id="KPL13276.1"/>
    </source>
</evidence>
<protein>
    <submittedName>
        <fullName evidence="1">Uncharacterized protein</fullName>
    </submittedName>
</protein>
<proteinExistence type="predicted"/>
<comment type="caution">
    <text evidence="1">The sequence shown here is derived from an EMBL/GenBank/DDBJ whole genome shotgun (WGS) entry which is preliminary data.</text>
</comment>
<sequence>MSSQVCSRCRRSIQPGDLFYSLLIKVSADFDGVIKIKDEKVDWSKEFEKLKSYPEDLINEEVYREFQFVLCPRCKEVYCANPLNVPLGQSNLEK</sequence>